<protein>
    <recommendedName>
        <fullName evidence="9">Leucine-rich repeat-containing N-terminal plant-type domain-containing protein</fullName>
    </recommendedName>
</protein>
<evidence type="ECO:0000259" key="9">
    <source>
        <dbReference type="Pfam" id="PF08263"/>
    </source>
</evidence>
<dbReference type="AlphaFoldDB" id="A0A484KS17"/>
<feature type="domain" description="Leucine-rich repeat-containing N-terminal plant-type" evidence="9">
    <location>
        <begin position="16"/>
        <end position="31"/>
    </location>
</feature>
<keyword evidence="6" id="KW-1133">Transmembrane helix</keyword>
<name>A0A484KS17_9ASTE</name>
<dbReference type="Pfam" id="PF00560">
    <property type="entry name" value="LRR_1"/>
    <property type="match status" value="4"/>
</dbReference>
<sequence>MSPSSPLSSLEKKRCHDDEMDALLQFKHTFLNTNHFVEHVGGYVLRHCVSKPKLESWEEGRDCCSWEGVECDEQDDHHVRLDLSWNDFNSSHIPSSIGNLSNLTHLNLEGSKFSGQIPQQQLSKITTMVSLDLSSNFGLEVGSLKGLVQYMINLKELHLSYVNIASSALPRDLLSNFSSLESLDLYECGLKGEFPVAIFNLPKLNLSGNRDIKGHLPNFHSGSPLKSLRLDHTSFGGVLPPSIGNLASLEEIELNHCNFTGKLPKSLGNLAQLVSLDCSNIWDGNHFNSDSLTTSSLSWIGELTNLTKLTLGGMNLTRLTHLYINDNQLIDLRNNMLQGPLPIPPPSSSSFFSSYLISNNNLSGQVSNLICNFTSLRFFDLSFNGKLPSKLIDTSNPMRSSNASHTLEYMEHNLQLYAMGVYEDFSPFDYSMTIYNKGKAVLHL</sequence>
<evidence type="ECO:0000256" key="1">
    <source>
        <dbReference type="ARBA" id="ARBA00004479"/>
    </source>
</evidence>
<accession>A0A484KS17</accession>
<dbReference type="InterPro" id="IPR032675">
    <property type="entry name" value="LRR_dom_sf"/>
</dbReference>
<evidence type="ECO:0000256" key="2">
    <source>
        <dbReference type="ARBA" id="ARBA00022614"/>
    </source>
</evidence>
<dbReference type="InterPro" id="IPR001611">
    <property type="entry name" value="Leu-rich_rpt"/>
</dbReference>
<evidence type="ECO:0000256" key="8">
    <source>
        <dbReference type="ARBA" id="ARBA00023180"/>
    </source>
</evidence>
<evidence type="ECO:0000256" key="7">
    <source>
        <dbReference type="ARBA" id="ARBA00023136"/>
    </source>
</evidence>
<dbReference type="Gene3D" id="3.80.10.10">
    <property type="entry name" value="Ribonuclease Inhibitor"/>
    <property type="match status" value="3"/>
</dbReference>
<dbReference type="Proteomes" id="UP000595140">
    <property type="component" value="Unassembled WGS sequence"/>
</dbReference>
<dbReference type="OrthoDB" id="676979at2759"/>
<dbReference type="GO" id="GO:0016020">
    <property type="term" value="C:membrane"/>
    <property type="evidence" value="ECO:0007669"/>
    <property type="project" value="UniProtKB-SubCell"/>
</dbReference>
<keyword evidence="3" id="KW-0812">Transmembrane</keyword>
<evidence type="ECO:0000256" key="3">
    <source>
        <dbReference type="ARBA" id="ARBA00022692"/>
    </source>
</evidence>
<feature type="domain" description="Leucine-rich repeat-containing N-terminal plant-type" evidence="9">
    <location>
        <begin position="51"/>
        <end position="72"/>
    </location>
</feature>
<reference evidence="10 11" key="1">
    <citation type="submission" date="2018-04" db="EMBL/GenBank/DDBJ databases">
        <authorList>
            <person name="Vogel A."/>
        </authorList>
    </citation>
    <scope>NUCLEOTIDE SEQUENCE [LARGE SCALE GENOMIC DNA]</scope>
</reference>
<evidence type="ECO:0000256" key="4">
    <source>
        <dbReference type="ARBA" id="ARBA00022729"/>
    </source>
</evidence>
<comment type="subcellular location">
    <subcellularLocation>
        <location evidence="1">Membrane</location>
        <topology evidence="1">Single-pass type I membrane protein</topology>
    </subcellularLocation>
</comment>
<keyword evidence="5" id="KW-0677">Repeat</keyword>
<dbReference type="InterPro" id="IPR046956">
    <property type="entry name" value="RLP23-like"/>
</dbReference>
<dbReference type="SUPFAM" id="SSF52047">
    <property type="entry name" value="RNI-like"/>
    <property type="match status" value="1"/>
</dbReference>
<keyword evidence="4" id="KW-0732">Signal</keyword>
<evidence type="ECO:0000256" key="5">
    <source>
        <dbReference type="ARBA" id="ARBA00022737"/>
    </source>
</evidence>
<keyword evidence="8" id="KW-0325">Glycoprotein</keyword>
<evidence type="ECO:0000313" key="11">
    <source>
        <dbReference type="Proteomes" id="UP000595140"/>
    </source>
</evidence>
<dbReference type="Pfam" id="PF08263">
    <property type="entry name" value="LRRNT_2"/>
    <property type="match status" value="2"/>
</dbReference>
<dbReference type="PANTHER" id="PTHR48061">
    <property type="entry name" value="LEUCINE-RICH REPEAT RECEPTOR PROTEIN KINASE EMS1-LIKE-RELATED"/>
    <property type="match status" value="1"/>
</dbReference>
<evidence type="ECO:0000313" key="10">
    <source>
        <dbReference type="EMBL" id="VFQ67418.1"/>
    </source>
</evidence>
<gene>
    <name evidence="10" type="ORF">CCAM_LOCUS9194</name>
</gene>
<dbReference type="PANTHER" id="PTHR48061:SF12">
    <property type="entry name" value="DISEASE RESISTANCE LIKE PROTEIN"/>
    <property type="match status" value="1"/>
</dbReference>
<dbReference type="InterPro" id="IPR013210">
    <property type="entry name" value="LRR_N_plant-typ"/>
</dbReference>
<dbReference type="EMBL" id="OOIL02000603">
    <property type="protein sequence ID" value="VFQ67418.1"/>
    <property type="molecule type" value="Genomic_DNA"/>
</dbReference>
<keyword evidence="7" id="KW-0472">Membrane</keyword>
<keyword evidence="11" id="KW-1185">Reference proteome</keyword>
<proteinExistence type="predicted"/>
<keyword evidence="2" id="KW-0433">Leucine-rich repeat</keyword>
<evidence type="ECO:0000256" key="6">
    <source>
        <dbReference type="ARBA" id="ARBA00022989"/>
    </source>
</evidence>
<organism evidence="10 11">
    <name type="scientific">Cuscuta campestris</name>
    <dbReference type="NCBI Taxonomy" id="132261"/>
    <lineage>
        <taxon>Eukaryota</taxon>
        <taxon>Viridiplantae</taxon>
        <taxon>Streptophyta</taxon>
        <taxon>Embryophyta</taxon>
        <taxon>Tracheophyta</taxon>
        <taxon>Spermatophyta</taxon>
        <taxon>Magnoliopsida</taxon>
        <taxon>eudicotyledons</taxon>
        <taxon>Gunneridae</taxon>
        <taxon>Pentapetalae</taxon>
        <taxon>asterids</taxon>
        <taxon>lamiids</taxon>
        <taxon>Solanales</taxon>
        <taxon>Convolvulaceae</taxon>
        <taxon>Cuscuteae</taxon>
        <taxon>Cuscuta</taxon>
        <taxon>Cuscuta subgen. Grammica</taxon>
        <taxon>Cuscuta sect. Cleistogrammica</taxon>
    </lineage>
</organism>